<keyword evidence="2" id="KW-1185">Reference proteome</keyword>
<evidence type="ECO:0000313" key="2">
    <source>
        <dbReference type="Proteomes" id="UP001148662"/>
    </source>
</evidence>
<comment type="caution">
    <text evidence="1">The sequence shown here is derived from an EMBL/GenBank/DDBJ whole genome shotgun (WGS) entry which is preliminary data.</text>
</comment>
<reference evidence="1" key="1">
    <citation type="submission" date="2022-07" db="EMBL/GenBank/DDBJ databases">
        <title>Genome Sequence of Phlebia brevispora.</title>
        <authorList>
            <person name="Buettner E."/>
        </authorList>
    </citation>
    <scope>NUCLEOTIDE SEQUENCE</scope>
    <source>
        <strain evidence="1">MPL23</strain>
    </source>
</reference>
<accession>A0ACC1SEL5</accession>
<gene>
    <name evidence="1" type="ORF">NM688_g6581</name>
</gene>
<proteinExistence type="predicted"/>
<dbReference type="Proteomes" id="UP001148662">
    <property type="component" value="Unassembled WGS sequence"/>
</dbReference>
<organism evidence="1 2">
    <name type="scientific">Phlebia brevispora</name>
    <dbReference type="NCBI Taxonomy" id="194682"/>
    <lineage>
        <taxon>Eukaryota</taxon>
        <taxon>Fungi</taxon>
        <taxon>Dikarya</taxon>
        <taxon>Basidiomycota</taxon>
        <taxon>Agaricomycotina</taxon>
        <taxon>Agaricomycetes</taxon>
        <taxon>Polyporales</taxon>
        <taxon>Meruliaceae</taxon>
        <taxon>Phlebia</taxon>
    </lineage>
</organism>
<name>A0ACC1SEL5_9APHY</name>
<evidence type="ECO:0000313" key="1">
    <source>
        <dbReference type="EMBL" id="KAJ3538011.1"/>
    </source>
</evidence>
<protein>
    <submittedName>
        <fullName evidence="1">Uncharacterized protein</fullName>
    </submittedName>
</protein>
<dbReference type="EMBL" id="JANHOG010001381">
    <property type="protein sequence ID" value="KAJ3538011.1"/>
    <property type="molecule type" value="Genomic_DNA"/>
</dbReference>
<sequence>MEADSISRADLDVLRRLRAAGLIDAPIPDLRPPEAAHGPAHPPRRPEPWELPFDVNEEPRNDANRRNTRPPPRGWIGKVMMFFGQAGPNARARSQLISLVWTLSSGLVQFVVIVTLLAYATHRTSPTTPGVSEWNACQRPLGAWNAIWVVREGLTCMLAYWQWKRERQVRLTLENRRRADAEASPDDASPVDPADQFDFNFGNPTRPTYPTRHPSHPSNRRRHQPTSQELLMQLPYTQLYNRVSMLTSALTLVWFLTAHILEYTSVNSCRFEAPHLWWLTFGILCILYVMILEIFLLGLLVFILGPVIFLFWNIILLCLGRHPLQNPHQIRPDIGKLSKAVVDQIPLVLYIPPPPDENEVKEKEKGDSSPITLPPSVYSYPPKQAQSSVSRRRFAFLRRFKPSKKENVTEKAETTASEKQKGKKTRTTALLAPSV</sequence>